<evidence type="ECO:0000256" key="3">
    <source>
        <dbReference type="ARBA" id="ARBA00023163"/>
    </source>
</evidence>
<dbReference type="RefSeq" id="WP_320498521.1">
    <property type="nucleotide sequence ID" value="NZ_JAXCLX010000001.1"/>
</dbReference>
<dbReference type="InterPro" id="IPR011711">
    <property type="entry name" value="GntR_C"/>
</dbReference>
<dbReference type="Gene3D" id="1.20.120.530">
    <property type="entry name" value="GntR ligand-binding domain-like"/>
    <property type="match status" value="1"/>
</dbReference>
<keyword evidence="6" id="KW-1185">Reference proteome</keyword>
<dbReference type="PANTHER" id="PTHR43537">
    <property type="entry name" value="TRANSCRIPTIONAL REGULATOR, GNTR FAMILY"/>
    <property type="match status" value="1"/>
</dbReference>
<dbReference type="InterPro" id="IPR036388">
    <property type="entry name" value="WH-like_DNA-bd_sf"/>
</dbReference>
<dbReference type="Pfam" id="PF00392">
    <property type="entry name" value="GntR"/>
    <property type="match status" value="1"/>
</dbReference>
<evidence type="ECO:0000259" key="4">
    <source>
        <dbReference type="PROSITE" id="PS50949"/>
    </source>
</evidence>
<evidence type="ECO:0000256" key="1">
    <source>
        <dbReference type="ARBA" id="ARBA00023015"/>
    </source>
</evidence>
<dbReference type="PRINTS" id="PR00035">
    <property type="entry name" value="HTHGNTR"/>
</dbReference>
<reference evidence="5 6" key="1">
    <citation type="journal article" date="2013" name="Antonie Van Leeuwenhoek">
        <title>Dongia rigui sp. nov., isolated from freshwater of a large wetland in Korea.</title>
        <authorList>
            <person name="Baik K.S."/>
            <person name="Hwang Y.M."/>
            <person name="Choi J.S."/>
            <person name="Kwon J."/>
            <person name="Seong C.N."/>
        </authorList>
    </citation>
    <scope>NUCLEOTIDE SEQUENCE [LARGE SCALE GENOMIC DNA]</scope>
    <source>
        <strain evidence="5 6">04SU4-P</strain>
    </source>
</reference>
<comment type="caution">
    <text evidence="5">The sequence shown here is derived from an EMBL/GenBank/DDBJ whole genome shotgun (WGS) entry which is preliminary data.</text>
</comment>
<organism evidence="5 6">
    <name type="scientific">Dongia rigui</name>
    <dbReference type="NCBI Taxonomy" id="940149"/>
    <lineage>
        <taxon>Bacteria</taxon>
        <taxon>Pseudomonadati</taxon>
        <taxon>Pseudomonadota</taxon>
        <taxon>Alphaproteobacteria</taxon>
        <taxon>Rhodospirillales</taxon>
        <taxon>Dongiaceae</taxon>
        <taxon>Dongia</taxon>
    </lineage>
</organism>
<dbReference type="SUPFAM" id="SSF46785">
    <property type="entry name" value="Winged helix' DNA-binding domain"/>
    <property type="match status" value="1"/>
</dbReference>
<accession>A0ABU5DUR1</accession>
<dbReference type="PANTHER" id="PTHR43537:SF44">
    <property type="entry name" value="GNTR FAMILY REGULATORY PROTEIN"/>
    <property type="match status" value="1"/>
</dbReference>
<dbReference type="CDD" id="cd07377">
    <property type="entry name" value="WHTH_GntR"/>
    <property type="match status" value="1"/>
</dbReference>
<gene>
    <name evidence="5" type="ORF">SMD31_00340</name>
</gene>
<dbReference type="InterPro" id="IPR008920">
    <property type="entry name" value="TF_FadR/GntR_C"/>
</dbReference>
<keyword evidence="2" id="KW-0238">DNA-binding</keyword>
<proteinExistence type="predicted"/>
<keyword evidence="1" id="KW-0805">Transcription regulation</keyword>
<dbReference type="SMART" id="SM00895">
    <property type="entry name" value="FCD"/>
    <property type="match status" value="1"/>
</dbReference>
<dbReference type="Pfam" id="PF07729">
    <property type="entry name" value="FCD"/>
    <property type="match status" value="1"/>
</dbReference>
<evidence type="ECO:0000313" key="6">
    <source>
        <dbReference type="Proteomes" id="UP001271769"/>
    </source>
</evidence>
<dbReference type="Gene3D" id="1.10.10.10">
    <property type="entry name" value="Winged helix-like DNA-binding domain superfamily/Winged helix DNA-binding domain"/>
    <property type="match status" value="1"/>
</dbReference>
<evidence type="ECO:0000256" key="2">
    <source>
        <dbReference type="ARBA" id="ARBA00023125"/>
    </source>
</evidence>
<dbReference type="SMART" id="SM00345">
    <property type="entry name" value="HTH_GNTR"/>
    <property type="match status" value="1"/>
</dbReference>
<dbReference type="EMBL" id="JAXCLX010000001">
    <property type="protein sequence ID" value="MDY0870346.1"/>
    <property type="molecule type" value="Genomic_DNA"/>
</dbReference>
<evidence type="ECO:0000313" key="5">
    <source>
        <dbReference type="EMBL" id="MDY0870346.1"/>
    </source>
</evidence>
<sequence>MLIKREAGRPFLRRSIHSQILNEVGERIVGGVFMPGDVLPSENALSDEFKVSRPVMREAIKVLAAKGLVDPRPKIGTRVRGREQWNMLDPDILNWSFASREAEQYAIHLSELRRVLEPEAAALAAERATPAQIEKIAEAYAGMERCPEDTPEHIVHDLAFHQGILEATNNPFVSSTGHVIESALLFSFKLSSQIEGARAEAVPLHGDVLRAIQRKDAAAARKMMAQLIDDAWADIVGHMAKRDANRRARTERQGGE</sequence>
<dbReference type="PROSITE" id="PS50949">
    <property type="entry name" value="HTH_GNTR"/>
    <property type="match status" value="1"/>
</dbReference>
<keyword evidence="3" id="KW-0804">Transcription</keyword>
<protein>
    <submittedName>
        <fullName evidence="5">FadR/GntR family transcriptional regulator</fullName>
    </submittedName>
</protein>
<dbReference type="SUPFAM" id="SSF48008">
    <property type="entry name" value="GntR ligand-binding domain-like"/>
    <property type="match status" value="1"/>
</dbReference>
<feature type="domain" description="HTH gntR-type" evidence="4">
    <location>
        <begin position="14"/>
        <end position="82"/>
    </location>
</feature>
<name>A0ABU5DUR1_9PROT</name>
<dbReference type="InterPro" id="IPR036390">
    <property type="entry name" value="WH_DNA-bd_sf"/>
</dbReference>
<dbReference type="InterPro" id="IPR000524">
    <property type="entry name" value="Tscrpt_reg_HTH_GntR"/>
</dbReference>
<dbReference type="Proteomes" id="UP001271769">
    <property type="component" value="Unassembled WGS sequence"/>
</dbReference>